<keyword evidence="1" id="KW-0812">Transmembrane</keyword>
<evidence type="ECO:0000313" key="5">
    <source>
        <dbReference type="Proteomes" id="UP000215355"/>
    </source>
</evidence>
<dbReference type="PANTHER" id="PTHR30273">
    <property type="entry name" value="PERIPLASMIC SIGNAL SENSOR AND SIGMA FACTOR ACTIVATOR FECR-RELATED"/>
    <property type="match status" value="1"/>
</dbReference>
<evidence type="ECO:0000259" key="2">
    <source>
        <dbReference type="Pfam" id="PF04773"/>
    </source>
</evidence>
<dbReference type="Gene3D" id="3.55.50.30">
    <property type="match status" value="1"/>
</dbReference>
<evidence type="ECO:0000313" key="4">
    <source>
        <dbReference type="EMBL" id="SNV49712.1"/>
    </source>
</evidence>
<dbReference type="InterPro" id="IPR012373">
    <property type="entry name" value="Ferrdict_sens_TM"/>
</dbReference>
<sequence length="386" mass="45054">MNQKEKLIAILIFKYIQGICTFRDIRKLNSWLEENMDNKDFFRDAVNTSQLKKDLDLLNSFDAEKSWRKRQRKKQKQMFKWSIAASVFLVAISILFLDFESWMTNNKTVHRDKYEFIDKPHSEDKLPAKVGAQLILSNGERIQLKEPLQVKLSGEIVNSEQIVIAKIDQEAKNEDIKWLEVQVPAAQYYSIVLPDSSKVWLNSNSRIKFPSQFNAQVRLINLTGEAYFQIKHNPKQPFIVKTTDAEIKVLGTSFNVNNYNNNLIASLEEGKIEIKSKLDLKELKPNQKVELIADKLIVSDSDLQKELAWKNNKFIFNNDKLMDILFQIENWYGIKTNYHSIQNNDETFTGTINRDVNLSKILDILNSTTRYNFRIIDNQLISTLKH</sequence>
<dbReference type="EMBL" id="LT906468">
    <property type="protein sequence ID" value="SNV49712.1"/>
    <property type="molecule type" value="Genomic_DNA"/>
</dbReference>
<feature type="transmembrane region" description="Helical" evidence="1">
    <location>
        <begin position="78"/>
        <end position="97"/>
    </location>
</feature>
<dbReference type="GO" id="GO:0016989">
    <property type="term" value="F:sigma factor antagonist activity"/>
    <property type="evidence" value="ECO:0007669"/>
    <property type="project" value="TreeGrafter"/>
</dbReference>
<organism evidence="4 5">
    <name type="scientific">Sphingobacterium mizutaii</name>
    <dbReference type="NCBI Taxonomy" id="1010"/>
    <lineage>
        <taxon>Bacteria</taxon>
        <taxon>Pseudomonadati</taxon>
        <taxon>Bacteroidota</taxon>
        <taxon>Sphingobacteriia</taxon>
        <taxon>Sphingobacteriales</taxon>
        <taxon>Sphingobacteriaceae</taxon>
        <taxon>Sphingobacterium</taxon>
    </lineage>
</organism>
<keyword evidence="1" id="KW-0472">Membrane</keyword>
<protein>
    <submittedName>
        <fullName evidence="4">Fec operon regulator FecR</fullName>
    </submittedName>
</protein>
<dbReference type="RefSeq" id="WP_093095985.1">
    <property type="nucleotide sequence ID" value="NZ_FNGK01000001.1"/>
</dbReference>
<feature type="domain" description="Protein FecR C-terminal" evidence="3">
    <location>
        <begin position="313"/>
        <end position="381"/>
    </location>
</feature>
<dbReference type="Proteomes" id="UP000215355">
    <property type="component" value="Chromosome 1"/>
</dbReference>
<dbReference type="Pfam" id="PF16344">
    <property type="entry name" value="FecR_C"/>
    <property type="match status" value="1"/>
</dbReference>
<accession>A0AAJ5C0C1</accession>
<dbReference type="AlphaFoldDB" id="A0AAJ5C0C1"/>
<reference evidence="4 5" key="1">
    <citation type="submission" date="2017-06" db="EMBL/GenBank/DDBJ databases">
        <authorList>
            <consortium name="Pathogen Informatics"/>
        </authorList>
    </citation>
    <scope>NUCLEOTIDE SEQUENCE [LARGE SCALE GENOMIC DNA]</scope>
    <source>
        <strain evidence="4 5">NCTC12149</strain>
    </source>
</reference>
<evidence type="ECO:0000256" key="1">
    <source>
        <dbReference type="SAM" id="Phobius"/>
    </source>
</evidence>
<dbReference type="KEGG" id="smiz:4412673_01851"/>
<dbReference type="InterPro" id="IPR006860">
    <property type="entry name" value="FecR"/>
</dbReference>
<feature type="domain" description="FecR protein" evidence="2">
    <location>
        <begin position="182"/>
        <end position="273"/>
    </location>
</feature>
<dbReference type="Pfam" id="PF04773">
    <property type="entry name" value="FecR"/>
    <property type="match status" value="1"/>
</dbReference>
<dbReference type="PIRSF" id="PIRSF018266">
    <property type="entry name" value="FecR"/>
    <property type="match status" value="1"/>
</dbReference>
<name>A0AAJ5C0C1_9SPHI</name>
<gene>
    <name evidence="4" type="ORF">SAMEA4412673_01851</name>
</gene>
<dbReference type="InterPro" id="IPR032508">
    <property type="entry name" value="FecR_C"/>
</dbReference>
<proteinExistence type="predicted"/>
<keyword evidence="1" id="KW-1133">Transmembrane helix</keyword>
<dbReference type="PANTHER" id="PTHR30273:SF2">
    <property type="entry name" value="PROTEIN FECR"/>
    <property type="match status" value="1"/>
</dbReference>
<dbReference type="Gene3D" id="2.60.120.1440">
    <property type="match status" value="1"/>
</dbReference>
<evidence type="ECO:0000259" key="3">
    <source>
        <dbReference type="Pfam" id="PF16344"/>
    </source>
</evidence>